<dbReference type="PIRSF" id="PIRSF006325">
    <property type="entry name" value="MeTrfase_bac"/>
    <property type="match status" value="1"/>
</dbReference>
<keyword evidence="2 3" id="KW-0949">S-adenosyl-L-methionine</keyword>
<accession>A0A7D4SM47</accession>
<dbReference type="PANTHER" id="PTHR43861">
    <property type="entry name" value="TRANS-ACONITATE 2-METHYLTRANSFERASE-RELATED"/>
    <property type="match status" value="1"/>
</dbReference>
<reference evidence="6 7" key="1">
    <citation type="submission" date="2020-05" db="EMBL/GenBank/DDBJ databases">
        <title>Thiomicrorhabdus sediminis sp.nov. and Thiomicrorhabdus xiamenensis sp.nov., novel sulfur-oxidizing bacteria isolated from coastal sediment.</title>
        <authorList>
            <person name="Liu X."/>
        </authorList>
    </citation>
    <scope>NUCLEOTIDE SEQUENCE [LARGE SCALE GENOMIC DNA]</scope>
    <source>
        <strain evidence="6 7">G2</strain>
    </source>
</reference>
<gene>
    <name evidence="3 6" type="primary">cmoA</name>
    <name evidence="6" type="ORF">HQN79_00430</name>
</gene>
<dbReference type="EC" id="2.1.3.-" evidence="3"/>
<feature type="binding site" evidence="3 4">
    <location>
        <position position="136"/>
    </location>
    <ligand>
        <name>S-adenosyl-L-methionine</name>
        <dbReference type="ChEBI" id="CHEBI:59789"/>
    </ligand>
</feature>
<comment type="subunit">
    <text evidence="3">Homodimer.</text>
</comment>
<name>A0A7D4SM47_9GAMM</name>
<keyword evidence="1 3" id="KW-0808">Transferase</keyword>
<evidence type="ECO:0000313" key="7">
    <source>
        <dbReference type="Proteomes" id="UP000504724"/>
    </source>
</evidence>
<dbReference type="HAMAP" id="MF_01589">
    <property type="entry name" value="Cx_SAM_synthase"/>
    <property type="match status" value="1"/>
</dbReference>
<dbReference type="PANTHER" id="PTHR43861:SF2">
    <property type="entry name" value="CARBOXY-S-ADENOSYL-L-METHIONINE SYNTHASE"/>
    <property type="match status" value="1"/>
</dbReference>
<comment type="function">
    <text evidence="3">Catalyzes the conversion of S-adenosyl-L-methionine (SAM) to carboxy-S-adenosyl-L-methionine (Cx-SAM).</text>
</comment>
<dbReference type="InterPro" id="IPR029063">
    <property type="entry name" value="SAM-dependent_MTases_sf"/>
</dbReference>
<proteinExistence type="inferred from homology"/>
<dbReference type="GO" id="GO:1904047">
    <property type="term" value="F:S-adenosyl-L-methionine binding"/>
    <property type="evidence" value="ECO:0007669"/>
    <property type="project" value="UniProtKB-UniRule"/>
</dbReference>
<protein>
    <recommendedName>
        <fullName evidence="3">Carboxy-S-adenosyl-L-methionine synthase</fullName>
        <shortName evidence="3">Cx-SAM synthase</shortName>
        <ecNumber evidence="3">2.1.3.-</ecNumber>
    </recommendedName>
</protein>
<comment type="caution">
    <text evidence="3">Lacks conserved residue(s) required for the propagation of feature annotation.</text>
</comment>
<evidence type="ECO:0000256" key="3">
    <source>
        <dbReference type="HAMAP-Rule" id="MF_01589"/>
    </source>
</evidence>
<dbReference type="Proteomes" id="UP000504724">
    <property type="component" value="Chromosome"/>
</dbReference>
<feature type="domain" description="Methyltransferase" evidence="5">
    <location>
        <begin position="65"/>
        <end position="162"/>
    </location>
</feature>
<dbReference type="SUPFAM" id="SSF53335">
    <property type="entry name" value="S-adenosyl-L-methionine-dependent methyltransferases"/>
    <property type="match status" value="1"/>
</dbReference>
<dbReference type="InterPro" id="IPR041698">
    <property type="entry name" value="Methyltransf_25"/>
</dbReference>
<evidence type="ECO:0000256" key="4">
    <source>
        <dbReference type="PIRSR" id="PIRSR006325-1"/>
    </source>
</evidence>
<dbReference type="InterPro" id="IPR005271">
    <property type="entry name" value="CmoA"/>
</dbReference>
<feature type="binding site" evidence="3">
    <location>
        <position position="203"/>
    </location>
    <ligand>
        <name>S-adenosyl-L-methionine</name>
        <dbReference type="ChEBI" id="CHEBI:59789"/>
    </ligand>
</feature>
<dbReference type="NCBIfam" id="TIGR00740">
    <property type="entry name" value="carboxy-S-adenosyl-L-methionine synthase CmoA"/>
    <property type="match status" value="1"/>
</dbReference>
<dbReference type="RefSeq" id="WP_173283732.1">
    <property type="nucleotide sequence ID" value="NZ_CP054020.1"/>
</dbReference>
<sequence>MKLPSQKDTIYSQQHEAVGAFQFDESVVAVFPDMIQRSVPGYQTILTGIGELTKIHAQPNTRLYDLGCSLGAATLTMRRALDENSGCSIVALDTSTAMVERAQEYLLAFHSEVPVELHCADMCDFDIQNASVVVINFTLQFIDPQERLTLLERIYQGLVPGGILILSEKIHFEDPALQKSIEHLHLQFKRANGYSELEISQKRSSLENVLISDSEATHLDRLQQAGFESAGIWFQAYNFASFLAIKAK</sequence>
<dbReference type="GO" id="GO:0002098">
    <property type="term" value="P:tRNA wobble uridine modification"/>
    <property type="evidence" value="ECO:0007669"/>
    <property type="project" value="InterPro"/>
</dbReference>
<comment type="similarity">
    <text evidence="3">Belongs to the class I-like SAM-binding methyltransferase superfamily. Cx-SAM synthase family.</text>
</comment>
<evidence type="ECO:0000256" key="2">
    <source>
        <dbReference type="ARBA" id="ARBA00022691"/>
    </source>
</evidence>
<dbReference type="NCBIfam" id="NF011995">
    <property type="entry name" value="PRK15451.1"/>
    <property type="match status" value="1"/>
</dbReference>
<evidence type="ECO:0000313" key="6">
    <source>
        <dbReference type="EMBL" id="QKI88141.1"/>
    </source>
</evidence>
<keyword evidence="7" id="KW-1185">Reference proteome</keyword>
<feature type="binding site" evidence="3 4">
    <location>
        <position position="42"/>
    </location>
    <ligand>
        <name>S-adenosyl-L-methionine</name>
        <dbReference type="ChEBI" id="CHEBI:59789"/>
    </ligand>
</feature>
<dbReference type="GO" id="GO:0016743">
    <property type="term" value="F:carboxyl- or carbamoyltransferase activity"/>
    <property type="evidence" value="ECO:0007669"/>
    <property type="project" value="UniProtKB-UniRule"/>
</dbReference>
<dbReference type="AlphaFoldDB" id="A0A7D4SM47"/>
<dbReference type="Pfam" id="PF13649">
    <property type="entry name" value="Methyltransf_25"/>
    <property type="match status" value="1"/>
</dbReference>
<feature type="binding site" evidence="3 4">
    <location>
        <begin position="67"/>
        <end position="69"/>
    </location>
    <ligand>
        <name>S-adenosyl-L-methionine</name>
        <dbReference type="ChEBI" id="CHEBI:59789"/>
    </ligand>
</feature>
<dbReference type="CDD" id="cd02440">
    <property type="entry name" value="AdoMet_MTases"/>
    <property type="match status" value="1"/>
</dbReference>
<comment type="catalytic activity">
    <reaction evidence="3">
        <text>prephenate + S-adenosyl-L-methionine = carboxy-S-adenosyl-L-methionine + 3-phenylpyruvate + H2O</text>
        <dbReference type="Rhea" id="RHEA:51692"/>
        <dbReference type="ChEBI" id="CHEBI:15377"/>
        <dbReference type="ChEBI" id="CHEBI:18005"/>
        <dbReference type="ChEBI" id="CHEBI:29934"/>
        <dbReference type="ChEBI" id="CHEBI:59789"/>
        <dbReference type="ChEBI" id="CHEBI:134278"/>
    </reaction>
</comment>
<dbReference type="EMBL" id="CP054020">
    <property type="protein sequence ID" value="QKI88141.1"/>
    <property type="molecule type" value="Genomic_DNA"/>
</dbReference>
<organism evidence="6 7">
    <name type="scientific">Thiomicrorhabdus xiamenensis</name>
    <dbReference type="NCBI Taxonomy" id="2739063"/>
    <lineage>
        <taxon>Bacteria</taxon>
        <taxon>Pseudomonadati</taxon>
        <taxon>Pseudomonadota</taxon>
        <taxon>Gammaproteobacteria</taxon>
        <taxon>Thiotrichales</taxon>
        <taxon>Piscirickettsiaceae</taxon>
        <taxon>Thiomicrorhabdus</taxon>
    </lineage>
</organism>
<dbReference type="KEGG" id="txa:HQN79_00430"/>
<evidence type="ECO:0000256" key="1">
    <source>
        <dbReference type="ARBA" id="ARBA00022679"/>
    </source>
</evidence>
<evidence type="ECO:0000259" key="5">
    <source>
        <dbReference type="Pfam" id="PF13649"/>
    </source>
</evidence>
<dbReference type="Gene3D" id="3.40.50.150">
    <property type="entry name" value="Vaccinia Virus protein VP39"/>
    <property type="match status" value="1"/>
</dbReference>